<evidence type="ECO:0000256" key="3">
    <source>
        <dbReference type="ARBA" id="ARBA00022679"/>
    </source>
</evidence>
<keyword evidence="7" id="KW-1185">Reference proteome</keyword>
<accession>A0A5Q2RNZ8</accession>
<dbReference type="Pfam" id="PF00155">
    <property type="entry name" value="Aminotran_1_2"/>
    <property type="match status" value="1"/>
</dbReference>
<dbReference type="EMBL" id="CP045851">
    <property type="protein sequence ID" value="QGG94925.1"/>
    <property type="molecule type" value="Genomic_DNA"/>
</dbReference>
<reference evidence="6 7" key="1">
    <citation type="submission" date="2019-11" db="EMBL/GenBank/DDBJ databases">
        <authorList>
            <person name="He Y."/>
        </authorList>
    </citation>
    <scope>NUCLEOTIDE SEQUENCE [LARGE SCALE GENOMIC DNA]</scope>
    <source>
        <strain evidence="6 7">SCSIO 58843</strain>
    </source>
</reference>
<keyword evidence="3 4" id="KW-0808">Transferase</keyword>
<dbReference type="GO" id="GO:0030170">
    <property type="term" value="F:pyridoxal phosphate binding"/>
    <property type="evidence" value="ECO:0007669"/>
    <property type="project" value="InterPro"/>
</dbReference>
<evidence type="ECO:0000256" key="2">
    <source>
        <dbReference type="ARBA" id="ARBA00022576"/>
    </source>
</evidence>
<name>A0A5Q2RNZ8_9ACTN</name>
<evidence type="ECO:0000313" key="6">
    <source>
        <dbReference type="EMBL" id="QGG94925.1"/>
    </source>
</evidence>
<dbReference type="SUPFAM" id="SSF53383">
    <property type="entry name" value="PLP-dependent transferases"/>
    <property type="match status" value="1"/>
</dbReference>
<dbReference type="Proteomes" id="UP000334019">
    <property type="component" value="Chromosome"/>
</dbReference>
<keyword evidence="2 4" id="KW-0032">Aminotransferase</keyword>
<proteinExistence type="inferred from homology"/>
<dbReference type="CDD" id="cd00609">
    <property type="entry name" value="AAT_like"/>
    <property type="match status" value="1"/>
</dbReference>
<dbReference type="InterPro" id="IPR050881">
    <property type="entry name" value="LL-DAP_aminotransferase"/>
</dbReference>
<dbReference type="EC" id="2.6.1.-" evidence="4"/>
<evidence type="ECO:0000313" key="7">
    <source>
        <dbReference type="Proteomes" id="UP000334019"/>
    </source>
</evidence>
<dbReference type="PROSITE" id="PS00105">
    <property type="entry name" value="AA_TRANSFER_CLASS_1"/>
    <property type="match status" value="1"/>
</dbReference>
<comment type="similarity">
    <text evidence="4">Belongs to the class-I pyridoxal-phosphate-dependent aminotransferase family.</text>
</comment>
<feature type="domain" description="Aminotransferase class I/classII large" evidence="5">
    <location>
        <begin position="33"/>
        <end position="363"/>
    </location>
</feature>
<sequence length="376" mass="39812">MAGVSASGFVPPPYPYDRLDELKSVAAAHEGGMVDLSVGTPCDPPPPEVVAALGGSGAERGYPPSIGSAAYREAAAAWVERRLGASVAPSQVGACIGTKELVAGMPHWLRLRDPSRDTVLYPEISYPTYEMGAVLGGCRAVPVAVDDDWRIDLSSISAEDAGRALCLWVNTPGNPAGGLDDLDAAAEWGRAHGVPVLSDECYAEFTWDGPARTVLRSGSEGVLAVHSLSKRSNLAGARAGFYAGDAELVHYLQELRKHAGFMLPGPVQAAAVVAFGDDAHVDVQRERYRRRLEWGAELIGRRYGIDVALPGGGFYLWIPAPGGDAWGFASRLAEDLGVLVSPGEFYGPAGASHVRLAVVQPDDRLELVTERAQRAM</sequence>
<dbReference type="PANTHER" id="PTHR42832">
    <property type="entry name" value="AMINO ACID AMINOTRANSFERASE"/>
    <property type="match status" value="1"/>
</dbReference>
<dbReference type="InterPro" id="IPR015422">
    <property type="entry name" value="PyrdxlP-dep_Trfase_small"/>
</dbReference>
<evidence type="ECO:0000256" key="4">
    <source>
        <dbReference type="RuleBase" id="RU000481"/>
    </source>
</evidence>
<gene>
    <name evidence="6" type="ORF">GH723_07265</name>
</gene>
<dbReference type="InterPro" id="IPR004838">
    <property type="entry name" value="NHTrfase_class1_PyrdxlP-BS"/>
</dbReference>
<dbReference type="PANTHER" id="PTHR42832:SF3">
    <property type="entry name" value="L-GLUTAMINE--4-(METHYLSULFANYL)-2-OXOBUTANOATE AMINOTRANSFERASE"/>
    <property type="match status" value="1"/>
</dbReference>
<dbReference type="InterPro" id="IPR004839">
    <property type="entry name" value="Aminotransferase_I/II_large"/>
</dbReference>
<dbReference type="AlphaFoldDB" id="A0A5Q2RNZ8"/>
<organism evidence="6 7">
    <name type="scientific">Actinomarinicola tropica</name>
    <dbReference type="NCBI Taxonomy" id="2789776"/>
    <lineage>
        <taxon>Bacteria</taxon>
        <taxon>Bacillati</taxon>
        <taxon>Actinomycetota</taxon>
        <taxon>Acidimicrobiia</taxon>
        <taxon>Acidimicrobiales</taxon>
        <taxon>Iamiaceae</taxon>
        <taxon>Actinomarinicola</taxon>
    </lineage>
</organism>
<dbReference type="Gene3D" id="3.40.640.10">
    <property type="entry name" value="Type I PLP-dependent aspartate aminotransferase-like (Major domain)"/>
    <property type="match status" value="1"/>
</dbReference>
<evidence type="ECO:0000259" key="5">
    <source>
        <dbReference type="Pfam" id="PF00155"/>
    </source>
</evidence>
<dbReference type="InterPro" id="IPR015424">
    <property type="entry name" value="PyrdxlP-dep_Trfase"/>
</dbReference>
<dbReference type="KEGG" id="atq:GH723_07265"/>
<protein>
    <recommendedName>
        <fullName evidence="4">Aminotransferase</fullName>
        <ecNumber evidence="4">2.6.1.-</ecNumber>
    </recommendedName>
</protein>
<evidence type="ECO:0000256" key="1">
    <source>
        <dbReference type="ARBA" id="ARBA00001933"/>
    </source>
</evidence>
<dbReference type="GO" id="GO:0008483">
    <property type="term" value="F:transaminase activity"/>
    <property type="evidence" value="ECO:0007669"/>
    <property type="project" value="UniProtKB-KW"/>
</dbReference>
<dbReference type="InterPro" id="IPR015421">
    <property type="entry name" value="PyrdxlP-dep_Trfase_major"/>
</dbReference>
<dbReference type="Gene3D" id="3.90.1150.10">
    <property type="entry name" value="Aspartate Aminotransferase, domain 1"/>
    <property type="match status" value="1"/>
</dbReference>
<comment type="cofactor">
    <cofactor evidence="1 4">
        <name>pyridoxal 5'-phosphate</name>
        <dbReference type="ChEBI" id="CHEBI:597326"/>
    </cofactor>
</comment>